<sequence length="94" mass="10361">MKFNGTGDMIDALEYPTTTEEIIANHGDAELELQRGTERVGDVLERLGQEEFESPEDVRLSVRSAVGHKAIGRRFYSDRDPTALGETGPTPLSL</sequence>
<dbReference type="EMBL" id="FNQT01000003">
    <property type="protein sequence ID" value="SEA17169.1"/>
    <property type="molecule type" value="Genomic_DNA"/>
</dbReference>
<dbReference type="Pfam" id="PF19102">
    <property type="entry name" value="DUF5789"/>
    <property type="match status" value="1"/>
</dbReference>
<evidence type="ECO:0008006" key="3">
    <source>
        <dbReference type="Google" id="ProtNLM"/>
    </source>
</evidence>
<name>A0A1H3Z0A2_9EURY</name>
<protein>
    <recommendedName>
        <fullName evidence="3">DUF2795 domain-containing protein</fullName>
    </recommendedName>
</protein>
<gene>
    <name evidence="1" type="ORF">SAMN04488065_2060</name>
</gene>
<dbReference type="STRING" id="555874.SAMN04488065_2060"/>
<dbReference type="OrthoDB" id="166188at2157"/>
<keyword evidence="2" id="KW-1185">Reference proteome</keyword>
<evidence type="ECO:0000313" key="1">
    <source>
        <dbReference type="EMBL" id="SEA17169.1"/>
    </source>
</evidence>
<evidence type="ECO:0000313" key="2">
    <source>
        <dbReference type="Proteomes" id="UP000236755"/>
    </source>
</evidence>
<dbReference type="RefSeq" id="WP_092634611.1">
    <property type="nucleotide sequence ID" value="NZ_FNQT01000003.1"/>
</dbReference>
<dbReference type="AlphaFoldDB" id="A0A1H3Z0A2"/>
<reference evidence="1 2" key="1">
    <citation type="submission" date="2016-10" db="EMBL/GenBank/DDBJ databases">
        <authorList>
            <person name="de Groot N.N."/>
        </authorList>
    </citation>
    <scope>NUCLEOTIDE SEQUENCE [LARGE SCALE GENOMIC DNA]</scope>
    <source>
        <strain evidence="1 2">CGMCC 1.8712</strain>
    </source>
</reference>
<accession>A0A1H3Z0A2</accession>
<proteinExistence type="predicted"/>
<dbReference type="Proteomes" id="UP000236755">
    <property type="component" value="Unassembled WGS sequence"/>
</dbReference>
<organism evidence="1 2">
    <name type="scientific">Haloplanus vescus</name>
    <dbReference type="NCBI Taxonomy" id="555874"/>
    <lineage>
        <taxon>Archaea</taxon>
        <taxon>Methanobacteriati</taxon>
        <taxon>Methanobacteriota</taxon>
        <taxon>Stenosarchaea group</taxon>
        <taxon>Halobacteria</taxon>
        <taxon>Halobacteriales</taxon>
        <taxon>Haloferacaceae</taxon>
        <taxon>Haloplanus</taxon>
    </lineage>
</organism>
<dbReference type="InterPro" id="IPR043899">
    <property type="entry name" value="DUF5789"/>
</dbReference>